<dbReference type="InterPro" id="IPR024187">
    <property type="entry name" value="Sig_transdc_resp-reg_cit/mal"/>
</dbReference>
<comment type="subcellular location">
    <subcellularLocation>
        <location evidence="1 9">Cytoplasm</location>
    </subcellularLocation>
</comment>
<name>A0ABS4FP24_9BACL</name>
<evidence type="ECO:0000256" key="9">
    <source>
        <dbReference type="PIRNR" id="PIRNR006171"/>
    </source>
</evidence>
<dbReference type="PROSITE" id="PS50110">
    <property type="entry name" value="RESPONSE_REGULATORY"/>
    <property type="match status" value="1"/>
</dbReference>
<keyword evidence="6 9" id="KW-0238">DNA-binding</keyword>
<feature type="modified residue" description="4-aspartylphosphate" evidence="10">
    <location>
        <position position="54"/>
    </location>
</feature>
<reference evidence="12 13" key="1">
    <citation type="submission" date="2021-03" db="EMBL/GenBank/DDBJ databases">
        <title>Genomic Encyclopedia of Type Strains, Phase IV (KMG-IV): sequencing the most valuable type-strain genomes for metagenomic binning, comparative biology and taxonomic classification.</title>
        <authorList>
            <person name="Goeker M."/>
        </authorList>
    </citation>
    <scope>NUCLEOTIDE SEQUENCE [LARGE SCALE GENOMIC DNA]</scope>
    <source>
        <strain evidence="12 13">DSM 14349</strain>
    </source>
</reference>
<dbReference type="PANTHER" id="PTHR45526">
    <property type="entry name" value="TRANSCRIPTIONAL REGULATORY PROTEIN DPIA"/>
    <property type="match status" value="1"/>
</dbReference>
<dbReference type="InterPro" id="IPR001789">
    <property type="entry name" value="Sig_transdc_resp-reg_receiver"/>
</dbReference>
<feature type="domain" description="Response regulatory" evidence="11">
    <location>
        <begin position="3"/>
        <end position="119"/>
    </location>
</feature>
<evidence type="ECO:0000313" key="12">
    <source>
        <dbReference type="EMBL" id="MBP1904291.1"/>
    </source>
</evidence>
<evidence type="ECO:0000256" key="7">
    <source>
        <dbReference type="ARBA" id="ARBA00023159"/>
    </source>
</evidence>
<evidence type="ECO:0000256" key="2">
    <source>
        <dbReference type="ARBA" id="ARBA00022490"/>
    </source>
</evidence>
<evidence type="ECO:0000313" key="13">
    <source>
        <dbReference type="Proteomes" id="UP001519272"/>
    </source>
</evidence>
<accession>A0ABS4FP24</accession>
<sequence length="237" mass="27323">MIKVMIVEDDPMVAQFNQHYLEQIEGYQCVSMVTSVDEAIVMIQEVKPQLILLDLYMRKKGGFDLLRLLRSNAENVDVIIISAARDPESIKKALQYGAVDYLIKPFHFSRFKEALENYRDRFDKMIGMEHVGQEDVDHLIKRSHNMQTTVHELPKGLTLGTLNILWEVIKQYRHALFSTDDISASSGISRVSVRKYLSFMLEIGVLESEISYGTGGRPLDQFRVVPGQENWIHQYKN</sequence>
<evidence type="ECO:0000256" key="10">
    <source>
        <dbReference type="PROSITE-ProRule" id="PRU00169"/>
    </source>
</evidence>
<evidence type="ECO:0000256" key="5">
    <source>
        <dbReference type="ARBA" id="ARBA00023015"/>
    </source>
</evidence>
<dbReference type="PANTHER" id="PTHR45526:SF1">
    <property type="entry name" value="TRANSCRIPTIONAL REGULATORY PROTEIN DCUR-RELATED"/>
    <property type="match status" value="1"/>
</dbReference>
<evidence type="ECO:0000256" key="3">
    <source>
        <dbReference type="ARBA" id="ARBA00022553"/>
    </source>
</evidence>
<comment type="caution">
    <text evidence="12">The sequence shown here is derived from an EMBL/GenBank/DDBJ whole genome shotgun (WGS) entry which is preliminary data.</text>
</comment>
<dbReference type="RefSeq" id="WP_210087975.1">
    <property type="nucleotide sequence ID" value="NZ_JAGGKG010000003.1"/>
</dbReference>
<keyword evidence="8 9" id="KW-0804">Transcription</keyword>
<dbReference type="Pfam" id="PF00072">
    <property type="entry name" value="Response_reg"/>
    <property type="match status" value="1"/>
</dbReference>
<keyword evidence="5 9" id="KW-0805">Transcription regulation</keyword>
<dbReference type="EMBL" id="JAGGKG010000003">
    <property type="protein sequence ID" value="MBP1904291.1"/>
    <property type="molecule type" value="Genomic_DNA"/>
</dbReference>
<evidence type="ECO:0000256" key="6">
    <source>
        <dbReference type="ARBA" id="ARBA00023125"/>
    </source>
</evidence>
<dbReference type="SUPFAM" id="SSF52172">
    <property type="entry name" value="CheY-like"/>
    <property type="match status" value="1"/>
</dbReference>
<organism evidence="12 13">
    <name type="scientific">Paenibacillus turicensis</name>
    <dbReference type="NCBI Taxonomy" id="160487"/>
    <lineage>
        <taxon>Bacteria</taxon>
        <taxon>Bacillati</taxon>
        <taxon>Bacillota</taxon>
        <taxon>Bacilli</taxon>
        <taxon>Bacillales</taxon>
        <taxon>Paenibacillaceae</taxon>
        <taxon>Paenibacillus</taxon>
    </lineage>
</organism>
<dbReference type="Proteomes" id="UP001519272">
    <property type="component" value="Unassembled WGS sequence"/>
</dbReference>
<dbReference type="Gene3D" id="3.40.50.2300">
    <property type="match status" value="1"/>
</dbReference>
<keyword evidence="7 9" id="KW-0010">Activator</keyword>
<keyword evidence="3 10" id="KW-0597">Phosphoprotein</keyword>
<dbReference type="PIRSF" id="PIRSF006171">
    <property type="entry name" value="RR_citrat_malat"/>
    <property type="match status" value="1"/>
</dbReference>
<keyword evidence="4 9" id="KW-0902">Two-component regulatory system</keyword>
<dbReference type="CDD" id="cd19925">
    <property type="entry name" value="REC_citrate_TCS"/>
    <property type="match status" value="1"/>
</dbReference>
<dbReference type="InterPro" id="IPR011006">
    <property type="entry name" value="CheY-like_superfamily"/>
</dbReference>
<proteinExistence type="predicted"/>
<dbReference type="SMART" id="SM00448">
    <property type="entry name" value="REC"/>
    <property type="match status" value="1"/>
</dbReference>
<gene>
    <name evidence="12" type="ORF">J2Z32_000908</name>
</gene>
<keyword evidence="2 9" id="KW-0963">Cytoplasm</keyword>
<evidence type="ECO:0000256" key="4">
    <source>
        <dbReference type="ARBA" id="ARBA00023012"/>
    </source>
</evidence>
<evidence type="ECO:0000256" key="8">
    <source>
        <dbReference type="ARBA" id="ARBA00023163"/>
    </source>
</evidence>
<keyword evidence="13" id="KW-1185">Reference proteome</keyword>
<protein>
    <recommendedName>
        <fullName evidence="9">Transcriptional regulatory protein</fullName>
    </recommendedName>
</protein>
<dbReference type="InterPro" id="IPR051271">
    <property type="entry name" value="2C-system_Tx_regulators"/>
</dbReference>
<evidence type="ECO:0000259" key="11">
    <source>
        <dbReference type="PROSITE" id="PS50110"/>
    </source>
</evidence>
<evidence type="ECO:0000256" key="1">
    <source>
        <dbReference type="ARBA" id="ARBA00004496"/>
    </source>
</evidence>